<protein>
    <submittedName>
        <fullName evidence="1">Uncharacterized protein</fullName>
    </submittedName>
</protein>
<comment type="caution">
    <text evidence="1">The sequence shown here is derived from an EMBL/GenBank/DDBJ whole genome shotgun (WGS) entry which is preliminary data.</text>
</comment>
<sequence>MRFKSQVKILGMKSSKGQLENGTVYDFTRVFIETELDAATGKAKGFSAEDYKYGNSDNFGSFKHLEFPFFAEVEFDLVTSGSKSVTNIVSITPSARVAGAVLAQK</sequence>
<proteinExistence type="predicted"/>
<dbReference type="EMBL" id="SDKK01000001">
    <property type="protein sequence ID" value="TYC62068.1"/>
    <property type="molecule type" value="Genomic_DNA"/>
</dbReference>
<dbReference type="OrthoDB" id="6710339at2"/>
<evidence type="ECO:0000313" key="2">
    <source>
        <dbReference type="Proteomes" id="UP000389128"/>
    </source>
</evidence>
<evidence type="ECO:0000313" key="1">
    <source>
        <dbReference type="EMBL" id="TYC62068.1"/>
    </source>
</evidence>
<organism evidence="1 2">
    <name type="scientific">Zoogloea oleivorans</name>
    <dbReference type="NCBI Taxonomy" id="1552750"/>
    <lineage>
        <taxon>Bacteria</taxon>
        <taxon>Pseudomonadati</taxon>
        <taxon>Pseudomonadota</taxon>
        <taxon>Betaproteobacteria</taxon>
        <taxon>Rhodocyclales</taxon>
        <taxon>Zoogloeaceae</taxon>
        <taxon>Zoogloea</taxon>
    </lineage>
</organism>
<dbReference type="Proteomes" id="UP000389128">
    <property type="component" value="Unassembled WGS sequence"/>
</dbReference>
<reference evidence="1 2" key="1">
    <citation type="submission" date="2019-01" db="EMBL/GenBank/DDBJ databases">
        <title>Zoogloea oleivorans genome sequencing and assembly.</title>
        <authorList>
            <person name="Tancsics A."/>
            <person name="Farkas M."/>
            <person name="Kriszt B."/>
            <person name="Maroti G."/>
            <person name="Horvath B."/>
        </authorList>
    </citation>
    <scope>NUCLEOTIDE SEQUENCE [LARGE SCALE GENOMIC DNA]</scope>
    <source>
        <strain evidence="1 2">Buc</strain>
    </source>
</reference>
<keyword evidence="2" id="KW-1185">Reference proteome</keyword>
<dbReference type="AlphaFoldDB" id="A0A6C2D6H8"/>
<name>A0A6C2D6H8_9RHOO</name>
<gene>
    <name evidence="1" type="ORF">ETQ85_00460</name>
</gene>
<accession>A0A6C2D6H8</accession>